<reference evidence="1" key="1">
    <citation type="submission" date="2018-02" db="EMBL/GenBank/DDBJ databases">
        <title>Rhizophora mucronata_Transcriptome.</title>
        <authorList>
            <person name="Meera S.P."/>
            <person name="Sreeshan A."/>
            <person name="Augustine A."/>
        </authorList>
    </citation>
    <scope>NUCLEOTIDE SEQUENCE</scope>
    <source>
        <tissue evidence="1">Leaf</tissue>
    </source>
</reference>
<accession>A0A2P2IMJ4</accession>
<dbReference type="InterPro" id="IPR023213">
    <property type="entry name" value="CAT-like_dom_sf"/>
</dbReference>
<dbReference type="Pfam" id="PF02458">
    <property type="entry name" value="Transferase"/>
    <property type="match status" value="1"/>
</dbReference>
<dbReference type="Gene3D" id="3.30.559.10">
    <property type="entry name" value="Chloramphenicol acetyltransferase-like domain"/>
    <property type="match status" value="1"/>
</dbReference>
<dbReference type="EMBL" id="GGEC01001940">
    <property type="protein sequence ID" value="MBW82423.1"/>
    <property type="molecule type" value="Transcribed_RNA"/>
</dbReference>
<protein>
    <submittedName>
        <fullName evidence="1">Uncharacterized protein</fullName>
    </submittedName>
</protein>
<evidence type="ECO:0000313" key="1">
    <source>
        <dbReference type="EMBL" id="MBW82423.1"/>
    </source>
</evidence>
<organism evidence="1">
    <name type="scientific">Rhizophora mucronata</name>
    <name type="common">Asiatic mangrove</name>
    <dbReference type="NCBI Taxonomy" id="61149"/>
    <lineage>
        <taxon>Eukaryota</taxon>
        <taxon>Viridiplantae</taxon>
        <taxon>Streptophyta</taxon>
        <taxon>Embryophyta</taxon>
        <taxon>Tracheophyta</taxon>
        <taxon>Spermatophyta</taxon>
        <taxon>Magnoliopsida</taxon>
        <taxon>eudicotyledons</taxon>
        <taxon>Gunneridae</taxon>
        <taxon>Pentapetalae</taxon>
        <taxon>rosids</taxon>
        <taxon>fabids</taxon>
        <taxon>Malpighiales</taxon>
        <taxon>Rhizophoraceae</taxon>
        <taxon>Rhizophora</taxon>
    </lineage>
</organism>
<name>A0A2P2IMJ4_RHIMU</name>
<dbReference type="AlphaFoldDB" id="A0A2P2IMJ4"/>
<sequence length="100" mass="11123">MVIKGRPKFSLVRSYLVSDGTRAKLREVDFGWGQAAYSAPAKGNVASFQISHRNKKGEDGILVTLCLPALAMERFVNELDKLLMEEHATRGDIRARMSSL</sequence>
<proteinExistence type="predicted"/>